<dbReference type="STRING" id="1218173.BALCAV_0202590"/>
<comment type="caution">
    <text evidence="2">The sequence shown here is derived from an EMBL/GenBank/DDBJ whole genome shotgun (WGS) entry which is preliminary data.</text>
</comment>
<dbReference type="InterPro" id="IPR007404">
    <property type="entry name" value="YdjM-like"/>
</dbReference>
<dbReference type="OrthoDB" id="5459053at2"/>
<evidence type="ECO:0000313" key="4">
    <source>
        <dbReference type="Proteomes" id="UP000002754"/>
    </source>
</evidence>
<dbReference type="Pfam" id="PF04307">
    <property type="entry name" value="YdjM"/>
    <property type="match status" value="1"/>
</dbReference>
<keyword evidence="1" id="KW-1133">Transmembrane helix</keyword>
<dbReference type="EMBL" id="JALP01000352">
    <property type="protein sequence ID" value="THG88637.1"/>
    <property type="molecule type" value="Genomic_DNA"/>
</dbReference>
<reference evidence="3 5" key="2">
    <citation type="submission" date="2014-01" db="EMBL/GenBank/DDBJ databases">
        <title>Draft genome sequencing of Bacillus alcalophilus CGMCC 1.3604.</title>
        <authorList>
            <person name="Yang J."/>
            <person name="Diao L."/>
            <person name="Yang S."/>
        </authorList>
    </citation>
    <scope>NUCLEOTIDE SEQUENCE [LARGE SCALE GENOMIC DNA]</scope>
    <source>
        <strain evidence="3 5">CGMCC 1.3604</strain>
    </source>
</reference>
<feature type="transmembrane region" description="Helical" evidence="1">
    <location>
        <begin position="88"/>
        <end position="105"/>
    </location>
</feature>
<dbReference type="EMBL" id="ALPT02000005">
    <property type="protein sequence ID" value="KGA98808.1"/>
    <property type="molecule type" value="Genomic_DNA"/>
</dbReference>
<name>A0A094WS01_ALKAL</name>
<evidence type="ECO:0000313" key="3">
    <source>
        <dbReference type="EMBL" id="THG88637.1"/>
    </source>
</evidence>
<feature type="transmembrane region" description="Helical" evidence="1">
    <location>
        <begin position="63"/>
        <end position="82"/>
    </location>
</feature>
<gene>
    <name evidence="3" type="ORF">AJ85_01615</name>
    <name evidence="2" type="ORF">BALCAV_0202590</name>
</gene>
<dbReference type="Proteomes" id="UP000297014">
    <property type="component" value="Unassembled WGS sequence"/>
</dbReference>
<evidence type="ECO:0000313" key="2">
    <source>
        <dbReference type="EMBL" id="KGA98808.1"/>
    </source>
</evidence>
<feature type="transmembrane region" description="Helical" evidence="1">
    <location>
        <begin position="138"/>
        <end position="157"/>
    </location>
</feature>
<sequence length="159" mass="17370">MTGKTHLIGGLALSATVAQFTSYDPLALMVSGAVGGLLPDICHSGSKIGRRFPLLSKTVNTLFGHRTFTHSLLFLCIVGFLMNKFVPVEAITIGLLSGMISHFVLDSFTRNGIKFLYPLNITVRFPFTVRTGGSIEKLLGSALAILVVYFIIEMIWIDY</sequence>
<protein>
    <submittedName>
        <fullName evidence="2">Membrane protein</fullName>
    </submittedName>
</protein>
<evidence type="ECO:0000256" key="1">
    <source>
        <dbReference type="SAM" id="Phobius"/>
    </source>
</evidence>
<dbReference type="eggNOG" id="COG1988">
    <property type="taxonomic scope" value="Bacteria"/>
</dbReference>
<dbReference type="PANTHER" id="PTHR35531">
    <property type="entry name" value="INNER MEMBRANE PROTEIN YBCI-RELATED"/>
    <property type="match status" value="1"/>
</dbReference>
<evidence type="ECO:0000313" key="5">
    <source>
        <dbReference type="Proteomes" id="UP000297014"/>
    </source>
</evidence>
<proteinExistence type="predicted"/>
<keyword evidence="4" id="KW-1185">Reference proteome</keyword>
<dbReference type="Proteomes" id="UP000002754">
    <property type="component" value="Unassembled WGS sequence"/>
</dbReference>
<keyword evidence="1" id="KW-0472">Membrane</keyword>
<dbReference type="AlphaFoldDB" id="A0A094WS01"/>
<keyword evidence="1" id="KW-0812">Transmembrane</keyword>
<dbReference type="PANTHER" id="PTHR35531:SF1">
    <property type="entry name" value="INNER MEMBRANE PROTEIN YBCI-RELATED"/>
    <property type="match status" value="1"/>
</dbReference>
<reference evidence="2 4" key="1">
    <citation type="journal article" date="2014" name="Genome Announc.">
        <title>Draft Genome Sequence of Bacillus alcalophilus AV1934, a Classic Alkaliphile Isolated from Human Feces in 1934.</title>
        <authorList>
            <person name="Attie O."/>
            <person name="Jayaprakash A."/>
            <person name="Shah H."/>
            <person name="Paulsen I.T."/>
            <person name="Morino M."/>
            <person name="Takahashi Y."/>
            <person name="Narumi I."/>
            <person name="Sachidanandam R."/>
            <person name="Satoh K."/>
            <person name="Ito M."/>
            <person name="Krulwich T.A."/>
        </authorList>
    </citation>
    <scope>NUCLEOTIDE SEQUENCE [LARGE SCALE GENOMIC DNA]</scope>
    <source>
        <strain evidence="2 4">AV1934</strain>
    </source>
</reference>
<accession>A0A094WS01</accession>
<dbReference type="RefSeq" id="WP_003320821.1">
    <property type="nucleotide sequence ID" value="NZ_ALPT02000005.1"/>
</dbReference>
<organism evidence="2 4">
    <name type="scientific">Alkalihalobacillus alcalophilus ATCC 27647 = CGMCC 1.3604</name>
    <dbReference type="NCBI Taxonomy" id="1218173"/>
    <lineage>
        <taxon>Bacteria</taxon>
        <taxon>Bacillati</taxon>
        <taxon>Bacillota</taxon>
        <taxon>Bacilli</taxon>
        <taxon>Bacillales</taxon>
        <taxon>Bacillaceae</taxon>
        <taxon>Alkalihalobacillus</taxon>
    </lineage>
</organism>